<comment type="caution">
    <text evidence="1">The sequence shown here is derived from an EMBL/GenBank/DDBJ whole genome shotgun (WGS) entry which is preliminary data.</text>
</comment>
<dbReference type="Proteomes" id="UP000236075">
    <property type="component" value="Unassembled WGS sequence"/>
</dbReference>
<organism evidence="1 2">
    <name type="scientific">Akkermansia muciniphila</name>
    <dbReference type="NCBI Taxonomy" id="239935"/>
    <lineage>
        <taxon>Bacteria</taxon>
        <taxon>Pseudomonadati</taxon>
        <taxon>Verrucomicrobiota</taxon>
        <taxon>Verrucomicrobiia</taxon>
        <taxon>Verrucomicrobiales</taxon>
        <taxon>Akkermansiaceae</taxon>
        <taxon>Akkermansia</taxon>
    </lineage>
</organism>
<sequence length="403" mass="47116">MNNNLIMKFLEEQQYDIRVSGNGRWIDQKCAFDAVCFVADCIMDYIQNGGQQPFQSPDIWRSEYAITNVQNIFCKPDPLRRSTLDEYNKFFRQPMKMLAAAGVLREDSVIHNAIQFSIGNIDILQYIAIRERNAFDFLCLYIEKTLKDSGLWDNFETFFDEQTEDSLQELKARFIDFCIRYTPMNKKKEPSRIFTKVLNQLACKYHKKGTERGHLSSSMITYNKIMYNQTNWRDDAAGKDKNVARGDYVPVAQTDDEYQYRVSRAIKYLHQFNDKYNEGQSEILDRFSVGEKATHMHHIFPKSRFRIIAEYLENLIALTSGQHLQKAHPNGNTSVIDKDYQYTCLIAKTESIRKNIMNNHGEPVIYDFDDFMYVLDVGLQTDYFEALPSCDFNAVLTGIEFNY</sequence>
<accession>A0AAX0WJJ7</accession>
<evidence type="ECO:0000313" key="2">
    <source>
        <dbReference type="Proteomes" id="UP000236075"/>
    </source>
</evidence>
<name>A0AAX0WJJ7_9BACT</name>
<protein>
    <submittedName>
        <fullName evidence="1">Restriction endonuclease</fullName>
    </submittedName>
</protein>
<gene>
    <name evidence="1" type="ORF">CXT95_06545</name>
</gene>
<keyword evidence="1" id="KW-0540">Nuclease</keyword>
<proteinExistence type="predicted"/>
<keyword evidence="1" id="KW-0378">Hydrolase</keyword>
<dbReference type="AlphaFoldDB" id="A0AAX0WJJ7"/>
<reference evidence="1 2" key="1">
    <citation type="journal article" date="2017" name="BMC Genomics">
        <title>Genome sequencing of 39 Akkermansia muciniphila isolates reveals its population structure, genomic and functional diverisity, and global distribution in mammalian gut microbiotas.</title>
        <authorList>
            <person name="Guo X."/>
            <person name="Li S."/>
            <person name="Zhang J."/>
            <person name="Wu F."/>
            <person name="Li X."/>
            <person name="Wu D."/>
            <person name="Zhang M."/>
            <person name="Ou Z."/>
            <person name="Jie Z."/>
            <person name="Yan Q."/>
            <person name="Li P."/>
            <person name="Yi J."/>
            <person name="Peng Y."/>
        </authorList>
    </citation>
    <scope>NUCLEOTIDE SEQUENCE [LARGE SCALE GENOMIC DNA]</scope>
    <source>
        <strain evidence="1 2">GP28</strain>
    </source>
</reference>
<dbReference type="EMBL" id="PJLB01000008">
    <property type="protein sequence ID" value="PND02321.1"/>
    <property type="molecule type" value="Genomic_DNA"/>
</dbReference>
<keyword evidence="1" id="KW-0255">Endonuclease</keyword>
<dbReference type="GO" id="GO:0004519">
    <property type="term" value="F:endonuclease activity"/>
    <property type="evidence" value="ECO:0007669"/>
    <property type="project" value="UniProtKB-KW"/>
</dbReference>
<dbReference type="RefSeq" id="WP_102748325.1">
    <property type="nucleotide sequence ID" value="NZ_CP072029.1"/>
</dbReference>
<evidence type="ECO:0000313" key="1">
    <source>
        <dbReference type="EMBL" id="PND02321.1"/>
    </source>
</evidence>